<evidence type="ECO:0000256" key="11">
    <source>
        <dbReference type="ARBA" id="ARBA00048954"/>
    </source>
</evidence>
<dbReference type="Proteomes" id="UP000627464">
    <property type="component" value="Unassembled WGS sequence"/>
</dbReference>
<dbReference type="InterPro" id="IPR007693">
    <property type="entry name" value="DNA_helicase_DnaB-like_N"/>
</dbReference>
<dbReference type="GO" id="GO:0004386">
    <property type="term" value="F:helicase activity"/>
    <property type="evidence" value="ECO:0007669"/>
    <property type="project" value="UniProtKB-KW"/>
</dbReference>
<dbReference type="CDD" id="cd00984">
    <property type="entry name" value="DnaB_C"/>
    <property type="match status" value="1"/>
</dbReference>
<comment type="similarity">
    <text evidence="1">Belongs to the helicase family. DnaB subfamily.</text>
</comment>
<dbReference type="Pfam" id="PF00772">
    <property type="entry name" value="DnaB"/>
    <property type="match status" value="1"/>
</dbReference>
<accession>A0ABQ1G7Q3</accession>
<evidence type="ECO:0000256" key="12">
    <source>
        <dbReference type="SAM" id="MobiDB-lite"/>
    </source>
</evidence>
<evidence type="ECO:0000313" key="15">
    <source>
        <dbReference type="Proteomes" id="UP000627464"/>
    </source>
</evidence>
<dbReference type="Gene3D" id="1.10.860.10">
    <property type="entry name" value="DNAb Helicase, Chain A"/>
    <property type="match status" value="1"/>
</dbReference>
<protein>
    <recommendedName>
        <fullName evidence="10">DNA 5'-3' helicase</fullName>
        <ecNumber evidence="10">5.6.2.3</ecNumber>
    </recommendedName>
</protein>
<evidence type="ECO:0000256" key="7">
    <source>
        <dbReference type="ARBA" id="ARBA00022840"/>
    </source>
</evidence>
<keyword evidence="3" id="KW-0235">DNA replication</keyword>
<keyword evidence="4" id="KW-0547">Nucleotide-binding</keyword>
<comment type="caution">
    <text evidence="14">The sequence shown here is derived from an EMBL/GenBank/DDBJ whole genome shotgun (WGS) entry which is preliminary data.</text>
</comment>
<keyword evidence="6 14" id="KW-0347">Helicase</keyword>
<keyword evidence="2" id="KW-0639">Primosome</keyword>
<dbReference type="Pfam" id="PF03796">
    <property type="entry name" value="DnaB_C"/>
    <property type="match status" value="1"/>
</dbReference>
<evidence type="ECO:0000256" key="9">
    <source>
        <dbReference type="ARBA" id="ARBA00023235"/>
    </source>
</evidence>
<keyword evidence="15" id="KW-1185">Reference proteome</keyword>
<proteinExistence type="inferred from homology"/>
<evidence type="ECO:0000256" key="10">
    <source>
        <dbReference type="ARBA" id="ARBA00044969"/>
    </source>
</evidence>
<organism evidence="14 15">
    <name type="scientific">Hafnia psychrotolerans</name>
    <dbReference type="NCBI Taxonomy" id="1477018"/>
    <lineage>
        <taxon>Bacteria</taxon>
        <taxon>Pseudomonadati</taxon>
        <taxon>Pseudomonadota</taxon>
        <taxon>Gammaproteobacteria</taxon>
        <taxon>Enterobacterales</taxon>
        <taxon>Hafniaceae</taxon>
        <taxon>Hafnia</taxon>
    </lineage>
</organism>
<dbReference type="EMBL" id="BMFZ01000003">
    <property type="protein sequence ID" value="GGA38407.1"/>
    <property type="molecule type" value="Genomic_DNA"/>
</dbReference>
<dbReference type="SUPFAM" id="SSF52540">
    <property type="entry name" value="P-loop containing nucleoside triphosphate hydrolases"/>
    <property type="match status" value="1"/>
</dbReference>
<comment type="catalytic activity">
    <reaction evidence="11">
        <text>ATP + H2O = ADP + phosphate + H(+)</text>
        <dbReference type="Rhea" id="RHEA:13065"/>
        <dbReference type="ChEBI" id="CHEBI:15377"/>
        <dbReference type="ChEBI" id="CHEBI:15378"/>
        <dbReference type="ChEBI" id="CHEBI:30616"/>
        <dbReference type="ChEBI" id="CHEBI:43474"/>
        <dbReference type="ChEBI" id="CHEBI:456216"/>
        <dbReference type="EC" id="5.6.2.3"/>
    </reaction>
</comment>
<evidence type="ECO:0000256" key="3">
    <source>
        <dbReference type="ARBA" id="ARBA00022705"/>
    </source>
</evidence>
<dbReference type="SUPFAM" id="SSF48024">
    <property type="entry name" value="N-terminal domain of DnaB helicase"/>
    <property type="match status" value="1"/>
</dbReference>
<evidence type="ECO:0000256" key="1">
    <source>
        <dbReference type="ARBA" id="ARBA00008428"/>
    </source>
</evidence>
<feature type="region of interest" description="Disordered" evidence="12">
    <location>
        <begin position="359"/>
        <end position="382"/>
    </location>
</feature>
<dbReference type="PROSITE" id="PS51199">
    <property type="entry name" value="SF4_HELICASE"/>
    <property type="match status" value="1"/>
</dbReference>
<dbReference type="InterPro" id="IPR016136">
    <property type="entry name" value="DNA_helicase_N/primase_C"/>
</dbReference>
<dbReference type="PANTHER" id="PTHR30153">
    <property type="entry name" value="REPLICATIVE DNA HELICASE DNAB"/>
    <property type="match status" value="1"/>
</dbReference>
<keyword evidence="9" id="KW-0413">Isomerase</keyword>
<evidence type="ECO:0000256" key="6">
    <source>
        <dbReference type="ARBA" id="ARBA00022806"/>
    </source>
</evidence>
<dbReference type="Gene3D" id="3.40.50.300">
    <property type="entry name" value="P-loop containing nucleotide triphosphate hydrolases"/>
    <property type="match status" value="1"/>
</dbReference>
<keyword evidence="7" id="KW-0067">ATP-binding</keyword>
<dbReference type="EC" id="5.6.2.3" evidence="10"/>
<keyword evidence="5" id="KW-0378">Hydrolase</keyword>
<evidence type="ECO:0000256" key="2">
    <source>
        <dbReference type="ARBA" id="ARBA00022515"/>
    </source>
</evidence>
<dbReference type="InterPro" id="IPR027417">
    <property type="entry name" value="P-loop_NTPase"/>
</dbReference>
<feature type="domain" description="SF4 helicase" evidence="13">
    <location>
        <begin position="166"/>
        <end position="442"/>
    </location>
</feature>
<evidence type="ECO:0000259" key="13">
    <source>
        <dbReference type="PROSITE" id="PS51199"/>
    </source>
</evidence>
<gene>
    <name evidence="14" type="ORF">GCM10011328_11560</name>
</gene>
<reference evidence="15" key="1">
    <citation type="journal article" date="2019" name="Int. J. Syst. Evol. Microbiol.">
        <title>The Global Catalogue of Microorganisms (GCM) 10K type strain sequencing project: providing services to taxonomists for standard genome sequencing and annotation.</title>
        <authorList>
            <consortium name="The Broad Institute Genomics Platform"/>
            <consortium name="The Broad Institute Genome Sequencing Center for Infectious Disease"/>
            <person name="Wu L."/>
            <person name="Ma J."/>
        </authorList>
    </citation>
    <scope>NUCLEOTIDE SEQUENCE [LARGE SCALE GENOMIC DNA]</scope>
    <source>
        <strain evidence="15">CGMCC 1.12806</strain>
    </source>
</reference>
<dbReference type="InterPro" id="IPR036185">
    <property type="entry name" value="DNA_heli_DnaB-like_N_sf"/>
</dbReference>
<sequence length="464" mass="51635">MINTDIEASVVGGLLLNGYTPDAADVLATLSHEAFSVPFYRETYKEIKRQANNRGLIDSLLVAEAMGNDQFANVMETMRQCPSAANLKGYARIVGEFSQIRQFSQLMETYYDQITGANNHERAIDTIQEFVSQVMSINRPADEVQPVHIDELMGSYAELLEHRLLNGEESDTLKTGIPELDEITGGLNNEDLIIVAARPGMGKTEFALTVAEGVAESTIRIGEEEIPRGVLIFSMEMSAQQVIERQLAGAANMPVSSLRKPSRMDDEDWARISMGIKRLSGLQVWVVDASKLTIEQIRAIAERHKRKYSNLSLILCDYLGLIEKPRAERNDLAIAHISGGMKRMAKDLKTPVMSLSQLSRDVEKRPKGQKRPVNSDLRDGGSIEQDADGIYMLYREGVYDPESPAAPFAEIIVTKNRFGELGTVYQQFKNGHFKPTDQAHAAEMCKQRQSSPAAAGRRYGKEDF</sequence>
<evidence type="ECO:0000256" key="5">
    <source>
        <dbReference type="ARBA" id="ARBA00022801"/>
    </source>
</evidence>
<evidence type="ECO:0000256" key="8">
    <source>
        <dbReference type="ARBA" id="ARBA00023125"/>
    </source>
</evidence>
<evidence type="ECO:0000313" key="14">
    <source>
        <dbReference type="EMBL" id="GGA38407.1"/>
    </source>
</evidence>
<name>A0ABQ1G7Q3_9GAMM</name>
<dbReference type="InterPro" id="IPR007694">
    <property type="entry name" value="DNA_helicase_DnaB-like_C"/>
</dbReference>
<keyword evidence="8" id="KW-0238">DNA-binding</keyword>
<dbReference type="PANTHER" id="PTHR30153:SF2">
    <property type="entry name" value="REPLICATIVE DNA HELICASE"/>
    <property type="match status" value="1"/>
</dbReference>
<evidence type="ECO:0000256" key="4">
    <source>
        <dbReference type="ARBA" id="ARBA00022741"/>
    </source>
</evidence>